<keyword evidence="2" id="KW-1185">Reference proteome</keyword>
<proteinExistence type="predicted"/>
<reference evidence="1" key="1">
    <citation type="submission" date="2023-04" db="EMBL/GenBank/DDBJ databases">
        <title>Draft Genome sequencing of Naganishia species isolated from polar environments using Oxford Nanopore Technology.</title>
        <authorList>
            <person name="Leo P."/>
            <person name="Venkateswaran K."/>
        </authorList>
    </citation>
    <scope>NUCLEOTIDE SEQUENCE</scope>
    <source>
        <strain evidence="1">MNA-CCFEE 5261</strain>
    </source>
</reference>
<dbReference type="EMBL" id="JASBWR010000031">
    <property type="protein sequence ID" value="KAJ9105991.1"/>
    <property type="molecule type" value="Genomic_DNA"/>
</dbReference>
<evidence type="ECO:0000313" key="1">
    <source>
        <dbReference type="EMBL" id="KAJ9105991.1"/>
    </source>
</evidence>
<organism evidence="1 2">
    <name type="scientific">Naganishia cerealis</name>
    <dbReference type="NCBI Taxonomy" id="610337"/>
    <lineage>
        <taxon>Eukaryota</taxon>
        <taxon>Fungi</taxon>
        <taxon>Dikarya</taxon>
        <taxon>Basidiomycota</taxon>
        <taxon>Agaricomycotina</taxon>
        <taxon>Tremellomycetes</taxon>
        <taxon>Filobasidiales</taxon>
        <taxon>Filobasidiaceae</taxon>
        <taxon>Naganishia</taxon>
    </lineage>
</organism>
<name>A0ACC2W4H8_9TREE</name>
<accession>A0ACC2W4H8</accession>
<dbReference type="Proteomes" id="UP001241377">
    <property type="component" value="Unassembled WGS sequence"/>
</dbReference>
<comment type="caution">
    <text evidence="1">The sequence shown here is derived from an EMBL/GenBank/DDBJ whole genome shotgun (WGS) entry which is preliminary data.</text>
</comment>
<gene>
    <name evidence="1" type="ORF">QFC19_003326</name>
</gene>
<evidence type="ECO:0000313" key="2">
    <source>
        <dbReference type="Proteomes" id="UP001241377"/>
    </source>
</evidence>
<sequence length="465" mass="49442">MDTWTREMVEQMRKVGNVRGNAEWNPDEGRNPVPVSTEGWKDREGEMEKFIRRKYEQGAFRADAVVTVHAPNRTTRAEPPRSYNVPPRKHSSAAASNLDPYTSNPLLIPTQDYPPSNGDGRQVDTYPMAGPSSSGKRTATRAHVDANWADLMSFAPASSSGKTGKKAGRLLGMHEADDEQYLGTLNPRDRDDGTGGIRLPPVTKAPKGLSYKSDTPSKATPPPPPPPTSETPRSNGMGNAKDTSDKGPQNPTPLINVGTSERTEAQQTPSGIMSNMHMHHNNGPAIATATATGMPGNPFNPFMNQLYAQPQYQQAHQQQQQYQHLQQQQQQGYPSTVGTGYPAQASIVGSSMPGMGPGPGVAMMGIGMGMGMGVGPGTPASSMPYPNVYPYPPPNQISPFILAGTTGGTPNSPFAPVQHVGGGMGGAGYFGGQPAVVGHGQMQTQESGQGQQQGMMHGAMMGWGR</sequence>
<protein>
    <submittedName>
        <fullName evidence="1">Uncharacterized protein</fullName>
    </submittedName>
</protein>